<evidence type="ECO:0000256" key="5">
    <source>
        <dbReference type="SAM" id="MobiDB-lite"/>
    </source>
</evidence>
<keyword evidence="4 6" id="KW-0472">Membrane</keyword>
<protein>
    <submittedName>
        <fullName evidence="7">Integral membrane protein</fullName>
    </submittedName>
</protein>
<feature type="compositionally biased region" description="Low complexity" evidence="5">
    <location>
        <begin position="411"/>
        <end position="429"/>
    </location>
</feature>
<feature type="transmembrane region" description="Helical" evidence="6">
    <location>
        <begin position="191"/>
        <end position="214"/>
    </location>
</feature>
<feature type="region of interest" description="Disordered" evidence="5">
    <location>
        <begin position="328"/>
        <end position="365"/>
    </location>
</feature>
<organism evidence="7 8">
    <name type="scientific">Colletotrichum asianum</name>
    <dbReference type="NCBI Taxonomy" id="702518"/>
    <lineage>
        <taxon>Eukaryota</taxon>
        <taxon>Fungi</taxon>
        <taxon>Dikarya</taxon>
        <taxon>Ascomycota</taxon>
        <taxon>Pezizomycotina</taxon>
        <taxon>Sordariomycetes</taxon>
        <taxon>Hypocreomycetidae</taxon>
        <taxon>Glomerellales</taxon>
        <taxon>Glomerellaceae</taxon>
        <taxon>Colletotrichum</taxon>
        <taxon>Colletotrichum gloeosporioides species complex</taxon>
    </lineage>
</organism>
<evidence type="ECO:0000256" key="3">
    <source>
        <dbReference type="ARBA" id="ARBA00022989"/>
    </source>
</evidence>
<comment type="subcellular location">
    <subcellularLocation>
        <location evidence="1">Membrane</location>
        <topology evidence="1">Multi-pass membrane protein</topology>
    </subcellularLocation>
</comment>
<evidence type="ECO:0000256" key="6">
    <source>
        <dbReference type="SAM" id="Phobius"/>
    </source>
</evidence>
<accession>A0A8H3W6U9</accession>
<evidence type="ECO:0000256" key="2">
    <source>
        <dbReference type="ARBA" id="ARBA00022692"/>
    </source>
</evidence>
<dbReference type="GO" id="GO:0007189">
    <property type="term" value="P:adenylate cyclase-activating G protein-coupled receptor signaling pathway"/>
    <property type="evidence" value="ECO:0007669"/>
    <property type="project" value="TreeGrafter"/>
</dbReference>
<dbReference type="AlphaFoldDB" id="A0A8H3W6U9"/>
<keyword evidence="8" id="KW-1185">Reference proteome</keyword>
<feature type="transmembrane region" description="Helical" evidence="6">
    <location>
        <begin position="158"/>
        <end position="179"/>
    </location>
</feature>
<dbReference type="SUPFAM" id="SSF81321">
    <property type="entry name" value="Family A G protein-coupled receptor-like"/>
    <property type="match status" value="1"/>
</dbReference>
<keyword evidence="3 6" id="KW-1133">Transmembrane helix</keyword>
<dbReference type="GO" id="GO:0005886">
    <property type="term" value="C:plasma membrane"/>
    <property type="evidence" value="ECO:0007669"/>
    <property type="project" value="TreeGrafter"/>
</dbReference>
<feature type="region of interest" description="Disordered" evidence="5">
    <location>
        <begin position="400"/>
        <end position="429"/>
    </location>
</feature>
<dbReference type="OrthoDB" id="100006at2759"/>
<dbReference type="Gene3D" id="1.20.1070.10">
    <property type="entry name" value="Rhodopsin 7-helix transmembrane proteins"/>
    <property type="match status" value="1"/>
</dbReference>
<dbReference type="Proteomes" id="UP000434172">
    <property type="component" value="Unassembled WGS sequence"/>
</dbReference>
<comment type="caution">
    <text evidence="7">The sequence shown here is derived from an EMBL/GenBank/DDBJ whole genome shotgun (WGS) entry which is preliminary data.</text>
</comment>
<gene>
    <name evidence="7" type="ORF">GQ607_013496</name>
</gene>
<feature type="transmembrane region" description="Helical" evidence="6">
    <location>
        <begin position="28"/>
        <end position="51"/>
    </location>
</feature>
<dbReference type="PANTHER" id="PTHR23112:SF37">
    <property type="entry name" value="G PROTEIN-COUPLED RECEPTOR GPR1"/>
    <property type="match status" value="1"/>
</dbReference>
<sequence length="429" mass="47238">MNESIDHYDSDNSPYSIRPLPPVLRHGLAAVAAMGFFSFFTSLGLLTFLTYKLITWHNGPPREEKKDPIAKVESPPPTEAAFIIPNEWSASQQELSEKPAKETWIQRAINEPPNQFLVLIFNLLLADIQQALAFLLNVEWLTRNAIEVGTKTCWTQGWFISTGDLASSVFITAIAMHTYISIVRAKMLPTWAFHTAIVMMWGFVYGTGILGVIVTENGKNDGGLYVRAGAWCWINSKYQDIRLTLHYLWIFISLIYTNVTAAKFPHGAMIACNGWLDVVLYSSTRRSIVFSCDGPPSQETGLETFSFMCAQPHKFGNTTIVVGGIDRPRQRRRDKWSEKIAPKGTKSGSLKGLGVDANTSTDSMRGFGMGDGSAVRMAIQCETVTTVSVEVNKTPQVTRPKLAALGRKGSDASSFSATSSAMSSRSSGI</sequence>
<feature type="compositionally biased region" description="Low complexity" evidence="5">
    <location>
        <begin position="343"/>
        <end position="354"/>
    </location>
</feature>
<dbReference type="PANTHER" id="PTHR23112">
    <property type="entry name" value="G PROTEIN-COUPLED RECEPTOR 157-RELATED"/>
    <property type="match status" value="1"/>
</dbReference>
<dbReference type="EMBL" id="WOWK01000098">
    <property type="protein sequence ID" value="KAF0319247.1"/>
    <property type="molecule type" value="Genomic_DNA"/>
</dbReference>
<evidence type="ECO:0000313" key="8">
    <source>
        <dbReference type="Proteomes" id="UP000434172"/>
    </source>
</evidence>
<feature type="transmembrane region" description="Helical" evidence="6">
    <location>
        <begin position="243"/>
        <end position="261"/>
    </location>
</feature>
<evidence type="ECO:0000313" key="7">
    <source>
        <dbReference type="EMBL" id="KAF0319247.1"/>
    </source>
</evidence>
<proteinExistence type="predicted"/>
<dbReference type="GO" id="GO:0004930">
    <property type="term" value="F:G protein-coupled receptor activity"/>
    <property type="evidence" value="ECO:0007669"/>
    <property type="project" value="TreeGrafter"/>
</dbReference>
<keyword evidence="2 6" id="KW-0812">Transmembrane</keyword>
<reference evidence="7 8" key="1">
    <citation type="submission" date="2019-12" db="EMBL/GenBank/DDBJ databases">
        <title>A genome sequence resource for the geographically widespread anthracnose pathogen Colletotrichum asianum.</title>
        <authorList>
            <person name="Meng Y."/>
        </authorList>
    </citation>
    <scope>NUCLEOTIDE SEQUENCE [LARGE SCALE GENOMIC DNA]</scope>
    <source>
        <strain evidence="7 8">ICMP 18580</strain>
    </source>
</reference>
<name>A0A8H3W6U9_9PEZI</name>
<evidence type="ECO:0000256" key="4">
    <source>
        <dbReference type="ARBA" id="ARBA00023136"/>
    </source>
</evidence>
<evidence type="ECO:0000256" key="1">
    <source>
        <dbReference type="ARBA" id="ARBA00004141"/>
    </source>
</evidence>